<sequence>MLAEEPRKPVFHSVRGPAALRGSADHLSAAAPLTHSPLRKVSSAELTPLNSLEPLLLRRSLLNDGACSNARFRGAYRIPCHQSDVRRGHEATAAHGGKTQKSKSKVPSRHGTHRKESTDREAEHTNAVILIPLGVVTHDTDPKTKHFLLSKARILILQSSFH</sequence>
<dbReference type="EMBL" id="CP058607">
    <property type="protein sequence ID" value="QLG72757.1"/>
    <property type="molecule type" value="Genomic_DNA"/>
</dbReference>
<feature type="compositionally biased region" description="Basic residues" evidence="1">
    <location>
        <begin position="98"/>
        <end position="113"/>
    </location>
</feature>
<keyword evidence="3" id="KW-1185">Reference proteome</keyword>
<dbReference type="GeneID" id="59236480"/>
<evidence type="ECO:0000313" key="3">
    <source>
        <dbReference type="Proteomes" id="UP000509704"/>
    </source>
</evidence>
<dbReference type="RefSeq" id="XP_037144484.1">
    <property type="nucleotide sequence ID" value="XM_037288589.1"/>
</dbReference>
<dbReference type="Proteomes" id="UP000509704">
    <property type="component" value="Chromosome 4"/>
</dbReference>
<dbReference type="KEGG" id="zmk:HG535_0D04660"/>
<feature type="compositionally biased region" description="Basic and acidic residues" evidence="1">
    <location>
        <begin position="114"/>
        <end position="123"/>
    </location>
</feature>
<name>A0A7H9B2P0_ZYGMR</name>
<dbReference type="AlphaFoldDB" id="A0A7H9B2P0"/>
<reference evidence="2 3" key="1">
    <citation type="submission" date="2020-07" db="EMBL/GenBank/DDBJ databases">
        <title>The yeast mating-type switching endonuclease HO is a domesticated member of an unorthodox homing genetic element family.</title>
        <authorList>
            <person name="Coughlan A.Y."/>
            <person name="Lombardi L."/>
            <person name="Braun-Galleani S."/>
            <person name="Martos A.R."/>
            <person name="Galeote V."/>
            <person name="Bigey F."/>
            <person name="Dequin S."/>
            <person name="Byrne K.P."/>
            <person name="Wolfe K.H."/>
        </authorList>
    </citation>
    <scope>NUCLEOTIDE SEQUENCE [LARGE SCALE GENOMIC DNA]</scope>
    <source>
        <strain evidence="2 3">NRRL Y-6702</strain>
    </source>
</reference>
<feature type="region of interest" description="Disordered" evidence="1">
    <location>
        <begin position="86"/>
        <end position="123"/>
    </location>
</feature>
<protein>
    <submittedName>
        <fullName evidence="2">Uncharacterized protein</fullName>
    </submittedName>
</protein>
<accession>A0A7H9B2P0</accession>
<organism evidence="2 3">
    <name type="scientific">Zygotorulaspora mrakii</name>
    <name type="common">Zygosaccharomyces mrakii</name>
    <dbReference type="NCBI Taxonomy" id="42260"/>
    <lineage>
        <taxon>Eukaryota</taxon>
        <taxon>Fungi</taxon>
        <taxon>Dikarya</taxon>
        <taxon>Ascomycota</taxon>
        <taxon>Saccharomycotina</taxon>
        <taxon>Saccharomycetes</taxon>
        <taxon>Saccharomycetales</taxon>
        <taxon>Saccharomycetaceae</taxon>
        <taxon>Zygotorulaspora</taxon>
    </lineage>
</organism>
<proteinExistence type="predicted"/>
<gene>
    <name evidence="2" type="ORF">HG535_0D04660</name>
</gene>
<evidence type="ECO:0000313" key="2">
    <source>
        <dbReference type="EMBL" id="QLG72757.1"/>
    </source>
</evidence>
<evidence type="ECO:0000256" key="1">
    <source>
        <dbReference type="SAM" id="MobiDB-lite"/>
    </source>
</evidence>